<accession>A0ABP1G7C0</accession>
<reference evidence="2 3" key="1">
    <citation type="submission" date="2024-06" db="EMBL/GenBank/DDBJ databases">
        <authorList>
            <person name="Kraege A."/>
            <person name="Thomma B."/>
        </authorList>
    </citation>
    <scope>NUCLEOTIDE SEQUENCE [LARGE SCALE GENOMIC DNA]</scope>
</reference>
<dbReference type="EMBL" id="CAXHTA020000018">
    <property type="protein sequence ID" value="CAL5228134.1"/>
    <property type="molecule type" value="Genomic_DNA"/>
</dbReference>
<dbReference type="PANTHER" id="PTHR24030:SF0">
    <property type="entry name" value="PROTEIN CMSS1"/>
    <property type="match status" value="1"/>
</dbReference>
<gene>
    <name evidence="2" type="primary">g11213</name>
    <name evidence="2" type="ORF">VP750_LOCUS10040</name>
</gene>
<dbReference type="Gene3D" id="3.40.50.300">
    <property type="entry name" value="P-loop containing nucleotide triphosphate hydrolases"/>
    <property type="match status" value="1"/>
</dbReference>
<proteinExistence type="predicted"/>
<dbReference type="Pfam" id="PF14617">
    <property type="entry name" value="CMS1"/>
    <property type="match status" value="1"/>
</dbReference>
<dbReference type="PANTHER" id="PTHR24030">
    <property type="entry name" value="PROTEIN CMSS1"/>
    <property type="match status" value="1"/>
</dbReference>
<sequence>MLGDDDDFGDVPLGPSTDEDEGPLVALPDEDPFTAAEDPGEKPKAKELKKRKAEAPAITEDTNADGAKRKKKSNAAWQEQQELFAKITQLPAQQQAQWLRDSWRSATKASELETEAISEQCVTAISEGEALEERLQSVAADYRDELQGKRLPCGSPAALIICAAAMSCVHLMKKLPNLNQACRIAKLFAKHMKLPEQQKHLESHVVGVGCGTPNRLLKLADADALHLDRLKLLVLDVQLDAKQRTTLSMPETAGDFWTFVSKHVAPLLQSQSIKIVLVDQSKVK</sequence>
<evidence type="ECO:0000313" key="3">
    <source>
        <dbReference type="Proteomes" id="UP001497392"/>
    </source>
</evidence>
<feature type="region of interest" description="Disordered" evidence="1">
    <location>
        <begin position="1"/>
        <end position="75"/>
    </location>
</feature>
<name>A0ABP1G7C0_9CHLO</name>
<evidence type="ECO:0000313" key="2">
    <source>
        <dbReference type="EMBL" id="CAL5228134.1"/>
    </source>
</evidence>
<keyword evidence="3" id="KW-1185">Reference proteome</keyword>
<evidence type="ECO:0000256" key="1">
    <source>
        <dbReference type="SAM" id="MobiDB-lite"/>
    </source>
</evidence>
<dbReference type="InterPro" id="IPR032704">
    <property type="entry name" value="Cms1"/>
</dbReference>
<protein>
    <submittedName>
        <fullName evidence="2">G11213 protein</fullName>
    </submittedName>
</protein>
<feature type="compositionally biased region" description="Acidic residues" evidence="1">
    <location>
        <begin position="17"/>
        <end position="32"/>
    </location>
</feature>
<comment type="caution">
    <text evidence="2">The sequence shown here is derived from an EMBL/GenBank/DDBJ whole genome shotgun (WGS) entry which is preliminary data.</text>
</comment>
<dbReference type="InterPro" id="IPR027417">
    <property type="entry name" value="P-loop_NTPase"/>
</dbReference>
<dbReference type="Proteomes" id="UP001497392">
    <property type="component" value="Unassembled WGS sequence"/>
</dbReference>
<organism evidence="2 3">
    <name type="scientific">Coccomyxa viridis</name>
    <dbReference type="NCBI Taxonomy" id="1274662"/>
    <lineage>
        <taxon>Eukaryota</taxon>
        <taxon>Viridiplantae</taxon>
        <taxon>Chlorophyta</taxon>
        <taxon>core chlorophytes</taxon>
        <taxon>Trebouxiophyceae</taxon>
        <taxon>Trebouxiophyceae incertae sedis</taxon>
        <taxon>Coccomyxaceae</taxon>
        <taxon>Coccomyxa</taxon>
    </lineage>
</organism>